<feature type="compositionally biased region" description="Acidic residues" evidence="1">
    <location>
        <begin position="26"/>
        <end position="41"/>
    </location>
</feature>
<sequence length="41" mass="4904">MEPADEEDMMLERALKERMNMRDSCNDMDMDEEEDETMSEA</sequence>
<name>A0A9W8MNZ5_9AGAR</name>
<feature type="region of interest" description="Disordered" evidence="1">
    <location>
        <begin position="18"/>
        <end position="41"/>
    </location>
</feature>
<dbReference type="Proteomes" id="UP001140091">
    <property type="component" value="Unassembled WGS sequence"/>
</dbReference>
<proteinExistence type="predicted"/>
<evidence type="ECO:0000313" key="2">
    <source>
        <dbReference type="EMBL" id="KAJ2935454.1"/>
    </source>
</evidence>
<feature type="non-terminal residue" evidence="2">
    <location>
        <position position="41"/>
    </location>
</feature>
<organism evidence="2 3">
    <name type="scientific">Candolleomyces eurysporus</name>
    <dbReference type="NCBI Taxonomy" id="2828524"/>
    <lineage>
        <taxon>Eukaryota</taxon>
        <taxon>Fungi</taxon>
        <taxon>Dikarya</taxon>
        <taxon>Basidiomycota</taxon>
        <taxon>Agaricomycotina</taxon>
        <taxon>Agaricomycetes</taxon>
        <taxon>Agaricomycetidae</taxon>
        <taxon>Agaricales</taxon>
        <taxon>Agaricineae</taxon>
        <taxon>Psathyrellaceae</taxon>
        <taxon>Candolleomyces</taxon>
    </lineage>
</organism>
<comment type="caution">
    <text evidence="2">The sequence shown here is derived from an EMBL/GenBank/DDBJ whole genome shotgun (WGS) entry which is preliminary data.</text>
</comment>
<protein>
    <submittedName>
        <fullName evidence="2">Uncharacterized protein</fullName>
    </submittedName>
</protein>
<dbReference type="EMBL" id="JANBPK010000512">
    <property type="protein sequence ID" value="KAJ2935454.1"/>
    <property type="molecule type" value="Genomic_DNA"/>
</dbReference>
<accession>A0A9W8MNZ5</accession>
<evidence type="ECO:0000313" key="3">
    <source>
        <dbReference type="Proteomes" id="UP001140091"/>
    </source>
</evidence>
<dbReference type="AlphaFoldDB" id="A0A9W8MNZ5"/>
<reference evidence="2" key="1">
    <citation type="submission" date="2022-06" db="EMBL/GenBank/DDBJ databases">
        <title>Genome Sequence of Candolleomyces eurysporus.</title>
        <authorList>
            <person name="Buettner E."/>
        </authorList>
    </citation>
    <scope>NUCLEOTIDE SEQUENCE</scope>
    <source>
        <strain evidence="2">VTCC 930004</strain>
    </source>
</reference>
<gene>
    <name evidence="2" type="ORF">H1R20_g1640</name>
</gene>
<keyword evidence="3" id="KW-1185">Reference proteome</keyword>
<evidence type="ECO:0000256" key="1">
    <source>
        <dbReference type="SAM" id="MobiDB-lite"/>
    </source>
</evidence>